<feature type="transmembrane region" description="Helical" evidence="2">
    <location>
        <begin position="159"/>
        <end position="177"/>
    </location>
</feature>
<evidence type="ECO:0008006" key="5">
    <source>
        <dbReference type="Google" id="ProtNLM"/>
    </source>
</evidence>
<keyword evidence="2" id="KW-0812">Transmembrane</keyword>
<feature type="compositionally biased region" description="Basic and acidic residues" evidence="1">
    <location>
        <begin position="7"/>
        <end position="22"/>
    </location>
</feature>
<reference evidence="3" key="2">
    <citation type="submission" date="2020-09" db="EMBL/GenBank/DDBJ databases">
        <authorList>
            <person name="Sun Q."/>
            <person name="Ohkuma M."/>
        </authorList>
    </citation>
    <scope>NUCLEOTIDE SEQUENCE</scope>
    <source>
        <strain evidence="3">JCM 4391</strain>
    </source>
</reference>
<keyword evidence="2" id="KW-0472">Membrane</keyword>
<feature type="region of interest" description="Disordered" evidence="1">
    <location>
        <begin position="231"/>
        <end position="251"/>
    </location>
</feature>
<feature type="compositionally biased region" description="Basic and acidic residues" evidence="1">
    <location>
        <begin position="406"/>
        <end position="419"/>
    </location>
</feature>
<gene>
    <name evidence="3" type="ORF">GCM10010274_46710</name>
</gene>
<feature type="transmembrane region" description="Helical" evidence="2">
    <location>
        <begin position="127"/>
        <end position="147"/>
    </location>
</feature>
<evidence type="ECO:0000313" key="4">
    <source>
        <dbReference type="Proteomes" id="UP000636661"/>
    </source>
</evidence>
<protein>
    <recommendedName>
        <fullName evidence="5">DUF2637 domain-containing protein</fullName>
    </recommendedName>
</protein>
<accession>A0A918M6N3</accession>
<keyword evidence="2" id="KW-1133">Transmembrane helix</keyword>
<feature type="compositionally biased region" description="Low complexity" evidence="1">
    <location>
        <begin position="375"/>
        <end position="387"/>
    </location>
</feature>
<comment type="caution">
    <text evidence="3">The sequence shown here is derived from an EMBL/GenBank/DDBJ whole genome shotgun (WGS) entry which is preliminary data.</text>
</comment>
<evidence type="ECO:0000313" key="3">
    <source>
        <dbReference type="EMBL" id="GGU52442.1"/>
    </source>
</evidence>
<dbReference type="Proteomes" id="UP000636661">
    <property type="component" value="Unassembled WGS sequence"/>
</dbReference>
<dbReference type="RefSeq" id="WP_189552914.1">
    <property type="nucleotide sequence ID" value="NZ_BMTP01000012.1"/>
</dbReference>
<keyword evidence="4" id="KW-1185">Reference proteome</keyword>
<dbReference type="EMBL" id="BMTP01000012">
    <property type="protein sequence ID" value="GGU52442.1"/>
    <property type="molecule type" value="Genomic_DNA"/>
</dbReference>
<organism evidence="3 4">
    <name type="scientific">Streptomyces lavendofoliae</name>
    <dbReference type="NCBI Taxonomy" id="67314"/>
    <lineage>
        <taxon>Bacteria</taxon>
        <taxon>Bacillati</taxon>
        <taxon>Actinomycetota</taxon>
        <taxon>Actinomycetes</taxon>
        <taxon>Kitasatosporales</taxon>
        <taxon>Streptomycetaceae</taxon>
        <taxon>Streptomyces</taxon>
    </lineage>
</organism>
<feature type="transmembrane region" description="Helical" evidence="2">
    <location>
        <begin position="88"/>
        <end position="107"/>
    </location>
</feature>
<dbReference type="AlphaFoldDB" id="A0A918M6N3"/>
<proteinExistence type="predicted"/>
<feature type="region of interest" description="Disordered" evidence="1">
    <location>
        <begin position="1"/>
        <end position="26"/>
    </location>
</feature>
<reference evidence="3" key="1">
    <citation type="journal article" date="2014" name="Int. J. Syst. Evol. Microbiol.">
        <title>Complete genome sequence of Corynebacterium casei LMG S-19264T (=DSM 44701T), isolated from a smear-ripened cheese.</title>
        <authorList>
            <consortium name="US DOE Joint Genome Institute (JGI-PGF)"/>
            <person name="Walter F."/>
            <person name="Albersmeier A."/>
            <person name="Kalinowski J."/>
            <person name="Ruckert C."/>
        </authorList>
    </citation>
    <scope>NUCLEOTIDE SEQUENCE</scope>
    <source>
        <strain evidence="3">JCM 4391</strain>
    </source>
</reference>
<evidence type="ECO:0000256" key="2">
    <source>
        <dbReference type="SAM" id="Phobius"/>
    </source>
</evidence>
<name>A0A918M6N3_9ACTN</name>
<evidence type="ECO:0000256" key="1">
    <source>
        <dbReference type="SAM" id="MobiDB-lite"/>
    </source>
</evidence>
<feature type="region of interest" description="Disordered" evidence="1">
    <location>
        <begin position="369"/>
        <end position="419"/>
    </location>
</feature>
<sequence>MSSTYRSWDEREADAEKTRAEAAKLQAEAAAATQTLDAVAARTETEKLAEQVKQARLLKTLTAVEDEAADDRRHRQEKRREEQLDRGVAFKQLVTTIFILGLLASLPSLIDYFLDLRAEGKPDTGPAWYLLPVPFFLELLALTSVRGTQWAVRKGFARWPFWILTGVLAGFAGYINGTKGAELFGPIAGTALAATSIAGPVLIEIRELIEARTAGDNRSAAQRAADKAKARAEAAKAAKQRKKRQQQDREREALFPNEFKEYRKILASVPADSLSRDDAWSEAQVAVRFPKVYDRFQDLLALPGAPARPVVLDAAWRDVEGGPLGTTAASLARRLQAEKNLADVLQAAEYTPERVAVEHLLADLFPDRLGGEEGPAGAVPGKGPQGPSKTPGALGGIEKQPVGRAPRKDATEPLREADIEAAKKLRDAVPPAQFSTPAVAKLLGRSKVYARRVRDAVQSEQN</sequence>